<evidence type="ECO:0000313" key="14">
    <source>
        <dbReference type="Proteomes" id="UP000324748"/>
    </source>
</evidence>
<evidence type="ECO:0000256" key="11">
    <source>
        <dbReference type="SAM" id="MobiDB-lite"/>
    </source>
</evidence>
<comment type="catalytic activity">
    <reaction evidence="10">
        <text>holo-[cytochrome c] = apo-[cytochrome c] + heme b</text>
        <dbReference type="Rhea" id="RHEA:22648"/>
        <dbReference type="Rhea" id="RHEA-COMP:10725"/>
        <dbReference type="Rhea" id="RHEA-COMP:10726"/>
        <dbReference type="ChEBI" id="CHEBI:29950"/>
        <dbReference type="ChEBI" id="CHEBI:60344"/>
        <dbReference type="ChEBI" id="CHEBI:83739"/>
        <dbReference type="EC" id="4.4.1.17"/>
    </reaction>
</comment>
<dbReference type="Proteomes" id="UP000325313">
    <property type="component" value="Unassembled WGS sequence"/>
</dbReference>
<evidence type="ECO:0000313" key="13">
    <source>
        <dbReference type="EMBL" id="KAA1126303.1"/>
    </source>
</evidence>
<evidence type="ECO:0000256" key="8">
    <source>
        <dbReference type="ARBA" id="ARBA00023136"/>
    </source>
</evidence>
<reference evidence="14 15" key="1">
    <citation type="submission" date="2019-05" db="EMBL/GenBank/DDBJ databases">
        <title>Emergence of the Ug99 lineage of the wheat stem rust pathogen through somatic hybridization.</title>
        <authorList>
            <person name="Li F."/>
            <person name="Upadhyaya N.M."/>
            <person name="Sperschneider J."/>
            <person name="Matny O."/>
            <person name="Nguyen-Phuc H."/>
            <person name="Mago R."/>
            <person name="Raley C."/>
            <person name="Miller M.E."/>
            <person name="Silverstein K.A.T."/>
            <person name="Henningsen E."/>
            <person name="Hirsch C.D."/>
            <person name="Visser B."/>
            <person name="Pretorius Z.A."/>
            <person name="Steffenson B.J."/>
            <person name="Schwessinger B."/>
            <person name="Dodds P.N."/>
            <person name="Figueroa M."/>
        </authorList>
    </citation>
    <scope>NUCLEOTIDE SEQUENCE [LARGE SCALE GENOMIC DNA]</scope>
    <source>
        <strain evidence="12">21-0</strain>
        <strain evidence="13 15">Ug99</strain>
    </source>
</reference>
<dbReference type="GO" id="GO:0046872">
    <property type="term" value="F:metal ion binding"/>
    <property type="evidence" value="ECO:0007669"/>
    <property type="project" value="UniProtKB-KW"/>
</dbReference>
<keyword evidence="4 10" id="KW-0479">Metal-binding</keyword>
<gene>
    <name evidence="12" type="primary">CYT2_1</name>
    <name evidence="13" type="synonym">CYT2_2</name>
    <name evidence="12" type="ORF">PGT21_035714</name>
    <name evidence="13" type="ORF">PGTUg99_025046</name>
</gene>
<accession>A0A5B0Q0A2</accession>
<feature type="compositionally biased region" description="Polar residues" evidence="11">
    <location>
        <begin position="250"/>
        <end position="262"/>
    </location>
</feature>
<proteinExistence type="inferred from homology"/>
<dbReference type="AlphaFoldDB" id="A0A5B0Q0A2"/>
<dbReference type="PANTHER" id="PTHR12743:SF0">
    <property type="entry name" value="HOLOCYTOCHROME C-TYPE SYNTHASE"/>
    <property type="match status" value="1"/>
</dbReference>
<evidence type="ECO:0000313" key="15">
    <source>
        <dbReference type="Proteomes" id="UP000325313"/>
    </source>
</evidence>
<keyword evidence="8 10" id="KW-0472">Membrane</keyword>
<keyword evidence="3 10" id="KW-0349">Heme</keyword>
<comment type="subcellular location">
    <subcellularLocation>
        <location evidence="1 10">Mitochondrion inner membrane</location>
    </subcellularLocation>
</comment>
<dbReference type="EMBL" id="VSWC01000040">
    <property type="protein sequence ID" value="KAA1106503.1"/>
    <property type="molecule type" value="Genomic_DNA"/>
</dbReference>
<evidence type="ECO:0000256" key="2">
    <source>
        <dbReference type="ARBA" id="ARBA00007255"/>
    </source>
</evidence>
<evidence type="ECO:0000256" key="10">
    <source>
        <dbReference type="RuleBase" id="RU363130"/>
    </source>
</evidence>
<dbReference type="PANTHER" id="PTHR12743">
    <property type="entry name" value="CYTOCHROME C1 HEME LYASE"/>
    <property type="match status" value="1"/>
</dbReference>
<feature type="region of interest" description="Disordered" evidence="11">
    <location>
        <begin position="1"/>
        <end position="48"/>
    </location>
</feature>
<keyword evidence="9 10" id="KW-0456">Lyase</keyword>
<feature type="region of interest" description="Disordered" evidence="11">
    <location>
        <begin position="248"/>
        <end position="267"/>
    </location>
</feature>
<dbReference type="PROSITE" id="PS00822">
    <property type="entry name" value="CYTO_HEME_LYASE_2"/>
    <property type="match status" value="1"/>
</dbReference>
<comment type="function">
    <text evidence="10">Lyase that catalyzes the covalent linking of the heme group to the cytochrome C apoprotein to produce the mature functional cytochrome.</text>
</comment>
<comment type="similarity">
    <text evidence="2 10">Belongs to the cytochrome c-type heme lyase family.</text>
</comment>
<evidence type="ECO:0000256" key="9">
    <source>
        <dbReference type="ARBA" id="ARBA00023239"/>
    </source>
</evidence>
<dbReference type="Proteomes" id="UP000324748">
    <property type="component" value="Unassembled WGS sequence"/>
</dbReference>
<dbReference type="EC" id="4.4.1.17" evidence="10"/>
<dbReference type="GO" id="GO:0004408">
    <property type="term" value="F:holocytochrome-c synthase activity"/>
    <property type="evidence" value="ECO:0007669"/>
    <property type="project" value="UniProtKB-EC"/>
</dbReference>
<sequence>MWPFSATASTSASQDYGNADQATCPMDHRSKTGDQGKPKDHLPVLIADSNRLPTDRVISSIPRYRPELNENNQALERDGTRKYIPNDPSQQNACPVDHQTRIATTAAATTTATTTGTTAEPQAEQNWIYPSPSQFYNALKRKNRNPRAEDMYTVVPIHNAVNERVWRQVLEWEAGYGRGSFDRWPRSGKSGPMLCSFRGRPDDLSPRAWIKVLSGYQAPFDRHDWEVIRPTEEKMRYVVDFYPGKGADSSIVQPPTDPSGTNHQHHQAGVPNLSFYLDVRPALDSWEGVRMRLLRTWDDIFSSPPSSPGKSDQKA</sequence>
<organism evidence="12 14">
    <name type="scientific">Puccinia graminis f. sp. tritici</name>
    <dbReference type="NCBI Taxonomy" id="56615"/>
    <lineage>
        <taxon>Eukaryota</taxon>
        <taxon>Fungi</taxon>
        <taxon>Dikarya</taxon>
        <taxon>Basidiomycota</taxon>
        <taxon>Pucciniomycotina</taxon>
        <taxon>Pucciniomycetes</taxon>
        <taxon>Pucciniales</taxon>
        <taxon>Pucciniaceae</taxon>
        <taxon>Puccinia</taxon>
    </lineage>
</organism>
<evidence type="ECO:0000256" key="3">
    <source>
        <dbReference type="ARBA" id="ARBA00022617"/>
    </source>
</evidence>
<keyword evidence="6 10" id="KW-0408">Iron</keyword>
<keyword evidence="5 10" id="KW-0999">Mitochondrion inner membrane</keyword>
<keyword evidence="14" id="KW-1185">Reference proteome</keyword>
<evidence type="ECO:0000256" key="5">
    <source>
        <dbReference type="ARBA" id="ARBA00022792"/>
    </source>
</evidence>
<evidence type="ECO:0000256" key="1">
    <source>
        <dbReference type="ARBA" id="ARBA00004273"/>
    </source>
</evidence>
<dbReference type="Pfam" id="PF01265">
    <property type="entry name" value="Cyto_heme_lyase"/>
    <property type="match status" value="1"/>
</dbReference>
<dbReference type="PROSITE" id="PS00821">
    <property type="entry name" value="CYTO_HEME_LYASE_1"/>
    <property type="match status" value="1"/>
</dbReference>
<evidence type="ECO:0000256" key="7">
    <source>
        <dbReference type="ARBA" id="ARBA00023128"/>
    </source>
</evidence>
<dbReference type="OrthoDB" id="4243at2759"/>
<evidence type="ECO:0000313" key="12">
    <source>
        <dbReference type="EMBL" id="KAA1106503.1"/>
    </source>
</evidence>
<dbReference type="GO" id="GO:0005743">
    <property type="term" value="C:mitochondrial inner membrane"/>
    <property type="evidence" value="ECO:0007669"/>
    <property type="project" value="UniProtKB-SubCell"/>
</dbReference>
<dbReference type="EMBL" id="VDEP01000172">
    <property type="protein sequence ID" value="KAA1126303.1"/>
    <property type="molecule type" value="Genomic_DNA"/>
</dbReference>
<keyword evidence="7 10" id="KW-0496">Mitochondrion</keyword>
<feature type="compositionally biased region" description="Polar residues" evidence="11">
    <location>
        <begin position="1"/>
        <end position="16"/>
    </location>
</feature>
<evidence type="ECO:0000256" key="4">
    <source>
        <dbReference type="ARBA" id="ARBA00022723"/>
    </source>
</evidence>
<evidence type="ECO:0000256" key="6">
    <source>
        <dbReference type="ARBA" id="ARBA00023004"/>
    </source>
</evidence>
<feature type="compositionally biased region" description="Basic and acidic residues" evidence="11">
    <location>
        <begin position="26"/>
        <end position="42"/>
    </location>
</feature>
<dbReference type="InterPro" id="IPR000511">
    <property type="entry name" value="Holocyt_c/c1_synthase"/>
</dbReference>
<protein>
    <recommendedName>
        <fullName evidence="10">Holocytochrome c-type synthase</fullName>
        <ecNumber evidence="10">4.4.1.17</ecNumber>
    </recommendedName>
</protein>
<comment type="caution">
    <text evidence="12">The sequence shown here is derived from an EMBL/GenBank/DDBJ whole genome shotgun (WGS) entry which is preliminary data.</text>
</comment>
<name>A0A5B0Q0A2_PUCGR</name>